<evidence type="ECO:0000256" key="4">
    <source>
        <dbReference type="ARBA" id="ARBA00022448"/>
    </source>
</evidence>
<keyword evidence="8 13" id="KW-1133">Transmembrane helix</keyword>
<comment type="caution">
    <text evidence="14">The sequence shown here is derived from an EMBL/GenBank/DDBJ whole genome shotgun (WGS) entry which is preliminary data.</text>
</comment>
<evidence type="ECO:0000256" key="1">
    <source>
        <dbReference type="ARBA" id="ARBA00004232"/>
    </source>
</evidence>
<keyword evidence="5 13" id="KW-0812">Transmembrane</keyword>
<protein>
    <submittedName>
        <fullName evidence="14">Nucleoporin NDC1</fullName>
    </submittedName>
</protein>
<keyword evidence="10" id="KW-0906">Nuclear pore complex</keyword>
<dbReference type="PANTHER" id="PTHR13269">
    <property type="entry name" value="NUCLEOPORIN NDC1"/>
    <property type="match status" value="1"/>
</dbReference>
<keyword evidence="7" id="KW-0653">Protein transport</keyword>
<evidence type="ECO:0000256" key="6">
    <source>
        <dbReference type="ARBA" id="ARBA00022816"/>
    </source>
</evidence>
<name>A0A8J4XP68_CHIOP</name>
<comment type="subcellular location">
    <subcellularLocation>
        <location evidence="1">Nucleus membrane</location>
        <topology evidence="1">Multi-pass membrane protein</topology>
    </subcellularLocation>
    <subcellularLocation>
        <location evidence="2">Nucleus</location>
        <location evidence="2">Nuclear pore complex</location>
    </subcellularLocation>
</comment>
<evidence type="ECO:0000256" key="9">
    <source>
        <dbReference type="ARBA" id="ARBA00023010"/>
    </source>
</evidence>
<dbReference type="InterPro" id="IPR019049">
    <property type="entry name" value="Nucleoporin_prot_Ndc1/Nup"/>
</dbReference>
<feature type="transmembrane region" description="Helical" evidence="13">
    <location>
        <begin position="104"/>
        <end position="128"/>
    </location>
</feature>
<keyword evidence="9" id="KW-0811">Translocation</keyword>
<feature type="transmembrane region" description="Helical" evidence="13">
    <location>
        <begin position="210"/>
        <end position="229"/>
    </location>
</feature>
<evidence type="ECO:0000256" key="5">
    <source>
        <dbReference type="ARBA" id="ARBA00022692"/>
    </source>
</evidence>
<evidence type="ECO:0000256" key="8">
    <source>
        <dbReference type="ARBA" id="ARBA00022989"/>
    </source>
</evidence>
<evidence type="ECO:0000256" key="2">
    <source>
        <dbReference type="ARBA" id="ARBA00004567"/>
    </source>
</evidence>
<feature type="transmembrane region" description="Helical" evidence="13">
    <location>
        <begin position="66"/>
        <end position="84"/>
    </location>
</feature>
<proteinExistence type="inferred from homology"/>
<dbReference type="Pfam" id="PF09531">
    <property type="entry name" value="Ndc1_Nup"/>
    <property type="match status" value="2"/>
</dbReference>
<dbReference type="PANTHER" id="PTHR13269:SF6">
    <property type="entry name" value="NUCLEOPORIN NDC1"/>
    <property type="match status" value="1"/>
</dbReference>
<keyword evidence="6" id="KW-0509">mRNA transport</keyword>
<dbReference type="GO" id="GO:0051028">
    <property type="term" value="P:mRNA transport"/>
    <property type="evidence" value="ECO:0007669"/>
    <property type="project" value="UniProtKB-KW"/>
</dbReference>
<keyword evidence="12" id="KW-0539">Nucleus</keyword>
<dbReference type="GO" id="GO:0070762">
    <property type="term" value="C:nuclear pore transmembrane ring"/>
    <property type="evidence" value="ECO:0007669"/>
    <property type="project" value="TreeGrafter"/>
</dbReference>
<dbReference type="GO" id="GO:0015031">
    <property type="term" value="P:protein transport"/>
    <property type="evidence" value="ECO:0007669"/>
    <property type="project" value="UniProtKB-KW"/>
</dbReference>
<sequence length="545" mass="61044">MKLEELFAREVLLWRYVRALGVLLLLQVAVPMAVCNLYFTVIVQGVINPVTVITRLAASCVLPSKLVQVVVPMLCFILLARVHIKSYTVHAWVPLSTWESWRRLFSVAVVSRSLMIVVACGLLASFYASLAHPSFRLFAVPCSSQDIMCSNRKDIITSLGCCVGLQYAYRYFMEHGNVVIPAPVQPRKLQRIKASLSVQRLREACNTHGASKFSLCYSIMFSILVTGLFGRGSWQDLLQIFDLPLLTMMLLSTVLLAITLFLFAQVFQIFVAEPIEVPLTSEEGSGSSEEDSWQLCHALSCSGLLQLLAFWDLKSLASSDPRNYHRRAQVFMISQPGGHPRNWLGIMNPSLNLIRKFAERLRRHNCPEELPKAMPPKTAEMDVNKNEVVKPPPPTLRSRVIKLLLGLKRYQIFSYFLGELPDAVNRSIFVEALPVIWAVQALGDLAAASFTEDKFGVVQRNIPDILMAFTQLQKVLDNMGRATITRRANTAGNNQLAVQLRKALKAALRSALYTVTTTFGSTVLEMQVSAECQNKLRSYLEFKEG</sequence>
<dbReference type="Proteomes" id="UP000770661">
    <property type="component" value="Unassembled WGS sequence"/>
</dbReference>
<keyword evidence="15" id="KW-1185">Reference proteome</keyword>
<dbReference type="OrthoDB" id="67850at2759"/>
<comment type="similarity">
    <text evidence="3">Belongs to the NDC1 family.</text>
</comment>
<dbReference type="GO" id="GO:0006999">
    <property type="term" value="P:nuclear pore organization"/>
    <property type="evidence" value="ECO:0007669"/>
    <property type="project" value="TreeGrafter"/>
</dbReference>
<feature type="transmembrane region" description="Helical" evidence="13">
    <location>
        <begin position="249"/>
        <end position="271"/>
    </location>
</feature>
<dbReference type="AlphaFoldDB" id="A0A8J4XP68"/>
<evidence type="ECO:0000313" key="15">
    <source>
        <dbReference type="Proteomes" id="UP000770661"/>
    </source>
</evidence>
<dbReference type="GO" id="GO:0030674">
    <property type="term" value="F:protein-macromolecule adaptor activity"/>
    <property type="evidence" value="ECO:0007669"/>
    <property type="project" value="TreeGrafter"/>
</dbReference>
<evidence type="ECO:0000313" key="14">
    <source>
        <dbReference type="EMBL" id="KAG0711158.1"/>
    </source>
</evidence>
<evidence type="ECO:0000256" key="3">
    <source>
        <dbReference type="ARBA" id="ARBA00005760"/>
    </source>
</evidence>
<evidence type="ECO:0000256" key="13">
    <source>
        <dbReference type="SAM" id="Phobius"/>
    </source>
</evidence>
<dbReference type="EMBL" id="JACEEZ010023596">
    <property type="protein sequence ID" value="KAG0711158.1"/>
    <property type="molecule type" value="Genomic_DNA"/>
</dbReference>
<accession>A0A8J4XP68</accession>
<evidence type="ECO:0000256" key="7">
    <source>
        <dbReference type="ARBA" id="ARBA00022927"/>
    </source>
</evidence>
<organism evidence="14 15">
    <name type="scientific">Chionoecetes opilio</name>
    <name type="common">Atlantic snow crab</name>
    <name type="synonym">Cancer opilio</name>
    <dbReference type="NCBI Taxonomy" id="41210"/>
    <lineage>
        <taxon>Eukaryota</taxon>
        <taxon>Metazoa</taxon>
        <taxon>Ecdysozoa</taxon>
        <taxon>Arthropoda</taxon>
        <taxon>Crustacea</taxon>
        <taxon>Multicrustacea</taxon>
        <taxon>Malacostraca</taxon>
        <taxon>Eumalacostraca</taxon>
        <taxon>Eucarida</taxon>
        <taxon>Decapoda</taxon>
        <taxon>Pleocyemata</taxon>
        <taxon>Brachyura</taxon>
        <taxon>Eubrachyura</taxon>
        <taxon>Majoidea</taxon>
        <taxon>Majidae</taxon>
        <taxon>Chionoecetes</taxon>
    </lineage>
</organism>
<keyword evidence="4" id="KW-0813">Transport</keyword>
<evidence type="ECO:0000256" key="10">
    <source>
        <dbReference type="ARBA" id="ARBA00023132"/>
    </source>
</evidence>
<keyword evidence="11 13" id="KW-0472">Membrane</keyword>
<evidence type="ECO:0000256" key="11">
    <source>
        <dbReference type="ARBA" id="ARBA00023136"/>
    </source>
</evidence>
<dbReference type="GO" id="GO:0031965">
    <property type="term" value="C:nuclear membrane"/>
    <property type="evidence" value="ECO:0007669"/>
    <property type="project" value="UniProtKB-SubCell"/>
</dbReference>
<reference evidence="14" key="1">
    <citation type="submission" date="2020-07" db="EMBL/GenBank/DDBJ databases">
        <title>The High-quality genome of the commercially important snow crab, Chionoecetes opilio.</title>
        <authorList>
            <person name="Jeong J.-H."/>
            <person name="Ryu S."/>
        </authorList>
    </citation>
    <scope>NUCLEOTIDE SEQUENCE</scope>
    <source>
        <strain evidence="14">MADBK_172401_WGS</strain>
        <tissue evidence="14">Digestive gland</tissue>
    </source>
</reference>
<evidence type="ECO:0000256" key="12">
    <source>
        <dbReference type="ARBA" id="ARBA00023242"/>
    </source>
</evidence>
<gene>
    <name evidence="14" type="primary">Ndc1</name>
    <name evidence="14" type="ORF">GWK47_021215</name>
</gene>